<evidence type="ECO:0000259" key="1">
    <source>
        <dbReference type="SMART" id="SM00849"/>
    </source>
</evidence>
<feature type="domain" description="Metallo-beta-lactamase" evidence="1">
    <location>
        <begin position="92"/>
        <end position="282"/>
    </location>
</feature>
<accession>A0A2T0S0K5</accession>
<dbReference type="InterPro" id="IPR001279">
    <property type="entry name" value="Metallo-B-lactamas"/>
</dbReference>
<dbReference type="PANTHER" id="PTHR46018">
    <property type="entry name" value="ZINC PHOSPHODIESTERASE ELAC PROTEIN 1"/>
    <property type="match status" value="1"/>
</dbReference>
<dbReference type="EMBL" id="PVTD01000001">
    <property type="protein sequence ID" value="PRY26945.1"/>
    <property type="molecule type" value="Genomic_DNA"/>
</dbReference>
<evidence type="ECO:0000313" key="3">
    <source>
        <dbReference type="Proteomes" id="UP000239480"/>
    </source>
</evidence>
<dbReference type="GO" id="GO:0042781">
    <property type="term" value="F:3'-tRNA processing endoribonuclease activity"/>
    <property type="evidence" value="ECO:0007669"/>
    <property type="project" value="TreeGrafter"/>
</dbReference>
<dbReference type="NCBIfam" id="NF041257">
    <property type="entry name" value="GntH_guanitoxin"/>
    <property type="match status" value="1"/>
</dbReference>
<dbReference type="Gene3D" id="3.60.15.10">
    <property type="entry name" value="Ribonuclease Z/Hydroxyacylglutathione hydrolase-like"/>
    <property type="match status" value="1"/>
</dbReference>
<sequence>MKDRKKVLTRTASFLAGIAFGTWLGAPLPDDWSDTALVGAAHAQEAGEEVSPTMVRDRKRDTYYPNTEDLAPDEMRVIACGTGMPTTRAAQAAACFLVELGNGDKFLFDIGSGSAERISSLQIPYNYLDKVFIGHLHTDHFGSLHDLFIGGALMGRNVPLKVWGPSGATPELGTAHALNGMMQMLTWDMAGRAGNVDFRGYRLEVTEFDYKLENEVIYEENGVTIRTFPAIHAIDGSVSYALEWNDLKFVFSSDTYPNKWFIEYAKDADLAVHECFIAVPDLVNKMKFSPESALLVGTQVHTAPEAFGKVMSEIQPRLAVAYHFFNDFDTSTAVYDRIRQTYDGPLSLADDYMVWNVTKDEIHVRMAVTEEATWAPPLGAPAEPPSLDDRVAFAEENGLDQDKMGFSEFTEGGFWDVDDVLRPIFEEASETLGRDFPYPGDE</sequence>
<dbReference type="InterPro" id="IPR036866">
    <property type="entry name" value="RibonucZ/Hydroxyglut_hydro"/>
</dbReference>
<dbReference type="SMART" id="SM00849">
    <property type="entry name" value="Lactamase_B"/>
    <property type="match status" value="1"/>
</dbReference>
<proteinExistence type="predicted"/>
<name>A0A2T0S0K5_9RHOB</name>
<reference evidence="2 3" key="1">
    <citation type="submission" date="2018-03" db="EMBL/GenBank/DDBJ databases">
        <title>Genomic Encyclopedia of Archaeal and Bacterial Type Strains, Phase II (KMG-II): from individual species to whole genera.</title>
        <authorList>
            <person name="Goeker M."/>
        </authorList>
    </citation>
    <scope>NUCLEOTIDE SEQUENCE [LARGE SCALE GENOMIC DNA]</scope>
    <source>
        <strain evidence="2 3">DSM 29328</strain>
    </source>
</reference>
<dbReference type="PANTHER" id="PTHR46018:SF2">
    <property type="entry name" value="ZINC PHOSPHODIESTERASE ELAC PROTEIN 1"/>
    <property type="match status" value="1"/>
</dbReference>
<dbReference type="SUPFAM" id="SSF56281">
    <property type="entry name" value="Metallo-hydrolase/oxidoreductase"/>
    <property type="match status" value="1"/>
</dbReference>
<evidence type="ECO:0000313" key="2">
    <source>
        <dbReference type="EMBL" id="PRY26945.1"/>
    </source>
</evidence>
<organism evidence="2 3">
    <name type="scientific">Aliiruegeria haliotis</name>
    <dbReference type="NCBI Taxonomy" id="1280846"/>
    <lineage>
        <taxon>Bacteria</taxon>
        <taxon>Pseudomonadati</taxon>
        <taxon>Pseudomonadota</taxon>
        <taxon>Alphaproteobacteria</taxon>
        <taxon>Rhodobacterales</taxon>
        <taxon>Roseobacteraceae</taxon>
        <taxon>Aliiruegeria</taxon>
    </lineage>
</organism>
<gene>
    <name evidence="2" type="ORF">CLV78_1011050</name>
</gene>
<dbReference type="Proteomes" id="UP000239480">
    <property type="component" value="Unassembled WGS sequence"/>
</dbReference>
<protein>
    <submittedName>
        <fullName evidence="2">Ribonuclease Z</fullName>
    </submittedName>
</protein>
<dbReference type="RefSeq" id="WP_106203639.1">
    <property type="nucleotide sequence ID" value="NZ_PVTD01000001.1"/>
</dbReference>
<comment type="caution">
    <text evidence="2">The sequence shown here is derived from an EMBL/GenBank/DDBJ whole genome shotgun (WGS) entry which is preliminary data.</text>
</comment>
<dbReference type="Pfam" id="PF23023">
    <property type="entry name" value="Anti-Pycsar_Apyc1"/>
    <property type="match status" value="1"/>
</dbReference>
<keyword evidence="3" id="KW-1185">Reference proteome</keyword>
<dbReference type="AlphaFoldDB" id="A0A2T0S0K5"/>
<dbReference type="OrthoDB" id="9803916at2"/>